<organism evidence="2 3">
    <name type="scientific">Verticiella sediminum</name>
    <dbReference type="NCBI Taxonomy" id="1247510"/>
    <lineage>
        <taxon>Bacteria</taxon>
        <taxon>Pseudomonadati</taxon>
        <taxon>Pseudomonadota</taxon>
        <taxon>Betaproteobacteria</taxon>
        <taxon>Burkholderiales</taxon>
        <taxon>Alcaligenaceae</taxon>
        <taxon>Verticiella</taxon>
    </lineage>
</organism>
<comment type="caution">
    <text evidence="2">The sequence shown here is derived from an EMBL/GenBank/DDBJ whole genome shotgun (WGS) entry which is preliminary data.</text>
</comment>
<evidence type="ECO:0000259" key="1">
    <source>
        <dbReference type="Pfam" id="PF09084"/>
    </source>
</evidence>
<evidence type="ECO:0000313" key="3">
    <source>
        <dbReference type="Proteomes" id="UP000318405"/>
    </source>
</evidence>
<name>A0A556AV86_9BURK</name>
<dbReference type="OrthoDB" id="174578at2"/>
<evidence type="ECO:0000313" key="2">
    <source>
        <dbReference type="EMBL" id="TSH96820.1"/>
    </source>
</evidence>
<proteinExistence type="predicted"/>
<accession>A0A556AV86</accession>
<dbReference type="PROSITE" id="PS51318">
    <property type="entry name" value="TAT"/>
    <property type="match status" value="1"/>
</dbReference>
<dbReference type="Pfam" id="PF09084">
    <property type="entry name" value="NMT1"/>
    <property type="match status" value="1"/>
</dbReference>
<dbReference type="EMBL" id="VLTJ01000013">
    <property type="protein sequence ID" value="TSH96820.1"/>
    <property type="molecule type" value="Genomic_DNA"/>
</dbReference>
<feature type="domain" description="SsuA/THI5-like" evidence="1">
    <location>
        <begin position="79"/>
        <end position="291"/>
    </location>
</feature>
<dbReference type="AlphaFoldDB" id="A0A556AV86"/>
<dbReference type="Gene3D" id="3.40.190.10">
    <property type="entry name" value="Periplasmic binding protein-like II"/>
    <property type="match status" value="2"/>
</dbReference>
<dbReference type="Proteomes" id="UP000318405">
    <property type="component" value="Unassembled WGS sequence"/>
</dbReference>
<sequence>MRILLMTTNNVASCSFVLYIIQTPCSLLRTVMKDSISRRNVLKAASALTLTALATGNWQRAFAADRDTLKVVFPTTETTYQLPYLVAKDTGWFDEHGLDVEELFVNGDAVAMRSVLSKAADVTLVGPPTVFQAYANGAKLKYIGSTQPRVDYQILGSPGIGSVQDLSNRSFASAAPSDMTTEVPRLVIQKHGGDGNKVRFLQVGGHSARLQALEAGKVDGTMVNTLTSVIGQRGGKVKVLSKVAEEFPDMGYVLYTGLSDVLDDPARARALTTFMQGNIYGARLVQNDPDTAARILAKRVPDLSADILSQVIKELNSNNVWGLDGGLDESMISFTADILLKWQMIPAAVTPDAIVDRRFVDEALAALKPA</sequence>
<reference evidence="2 3" key="1">
    <citation type="submission" date="2019-07" db="EMBL/GenBank/DDBJ databases">
        <title>Qingshengfaniella alkalisoli gen. nov., sp. nov., isolated from saline soil.</title>
        <authorList>
            <person name="Xu L."/>
            <person name="Huang X.-X."/>
            <person name="Sun J.-Q."/>
        </authorList>
    </citation>
    <scope>NUCLEOTIDE SEQUENCE [LARGE SCALE GENOMIC DNA]</scope>
    <source>
        <strain evidence="2 3">DSM 27279</strain>
    </source>
</reference>
<dbReference type="InterPro" id="IPR015168">
    <property type="entry name" value="SsuA/THI5"/>
</dbReference>
<keyword evidence="3" id="KW-1185">Reference proteome</keyword>
<dbReference type="SUPFAM" id="SSF53850">
    <property type="entry name" value="Periplasmic binding protein-like II"/>
    <property type="match status" value="1"/>
</dbReference>
<gene>
    <name evidence="2" type="ORF">FOZ76_08315</name>
</gene>
<protein>
    <submittedName>
        <fullName evidence="2">ABC transporter substrate-binding protein</fullName>
    </submittedName>
</protein>
<dbReference type="PANTHER" id="PTHR30024">
    <property type="entry name" value="ALIPHATIC SULFONATES-BINDING PROTEIN-RELATED"/>
    <property type="match status" value="1"/>
</dbReference>
<dbReference type="InterPro" id="IPR006311">
    <property type="entry name" value="TAT_signal"/>
</dbReference>